<dbReference type="PROSITE" id="PS50109">
    <property type="entry name" value="HIS_KIN"/>
    <property type="match status" value="1"/>
</dbReference>
<comment type="catalytic activity">
    <reaction evidence="1">
        <text>ATP + protein L-histidine = ADP + protein N-phospho-L-histidine.</text>
        <dbReference type="EC" id="2.7.13.3"/>
    </reaction>
</comment>
<evidence type="ECO:0000256" key="8">
    <source>
        <dbReference type="SAM" id="MobiDB-lite"/>
    </source>
</evidence>
<dbReference type="SUPFAM" id="SSF55874">
    <property type="entry name" value="ATPase domain of HSP90 chaperone/DNA topoisomerase II/histidine kinase"/>
    <property type="match status" value="1"/>
</dbReference>
<evidence type="ECO:0000256" key="1">
    <source>
        <dbReference type="ARBA" id="ARBA00000085"/>
    </source>
</evidence>
<keyword evidence="5" id="KW-0808">Transferase</keyword>
<dbReference type="PANTHER" id="PTHR43711:SF28">
    <property type="entry name" value="SENSOR HISTIDINE KINASE YXDK"/>
    <property type="match status" value="1"/>
</dbReference>
<protein>
    <recommendedName>
        <fullName evidence="3">histidine kinase</fullName>
        <ecNumber evidence="3">2.7.13.3</ecNumber>
    </recommendedName>
</protein>
<dbReference type="CDD" id="cd06225">
    <property type="entry name" value="HAMP"/>
    <property type="match status" value="1"/>
</dbReference>
<dbReference type="InterPro" id="IPR050736">
    <property type="entry name" value="Sensor_HK_Regulatory"/>
</dbReference>
<dbReference type="CDD" id="cd00075">
    <property type="entry name" value="HATPase"/>
    <property type="match status" value="1"/>
</dbReference>
<organism evidence="12 13">
    <name type="scientific">Archangium minus</name>
    <dbReference type="NCBI Taxonomy" id="83450"/>
    <lineage>
        <taxon>Bacteria</taxon>
        <taxon>Pseudomonadati</taxon>
        <taxon>Myxococcota</taxon>
        <taxon>Myxococcia</taxon>
        <taxon>Myxococcales</taxon>
        <taxon>Cystobacterineae</taxon>
        <taxon>Archangiaceae</taxon>
        <taxon>Archangium</taxon>
    </lineage>
</organism>
<evidence type="ECO:0000256" key="2">
    <source>
        <dbReference type="ARBA" id="ARBA00004370"/>
    </source>
</evidence>
<reference evidence="12 13" key="1">
    <citation type="submission" date="2019-08" db="EMBL/GenBank/DDBJ databases">
        <title>Archangium and Cystobacter genomes.</title>
        <authorList>
            <person name="Chen I.-C.K."/>
            <person name="Wielgoss S."/>
        </authorList>
    </citation>
    <scope>NUCLEOTIDE SEQUENCE [LARGE SCALE GENOMIC DNA]</scope>
    <source>
        <strain evidence="12 13">Cbm 6</strain>
    </source>
</reference>
<dbReference type="SMART" id="SM00388">
    <property type="entry name" value="HisKA"/>
    <property type="match status" value="1"/>
</dbReference>
<evidence type="ECO:0000259" key="10">
    <source>
        <dbReference type="PROSITE" id="PS50109"/>
    </source>
</evidence>
<keyword evidence="4" id="KW-0597">Phosphoprotein</keyword>
<dbReference type="PANTHER" id="PTHR43711">
    <property type="entry name" value="TWO-COMPONENT HISTIDINE KINASE"/>
    <property type="match status" value="1"/>
</dbReference>
<keyword evidence="6 12" id="KW-0418">Kinase</keyword>
<feature type="region of interest" description="Disordered" evidence="8">
    <location>
        <begin position="492"/>
        <end position="513"/>
    </location>
</feature>
<feature type="transmembrane region" description="Helical" evidence="9">
    <location>
        <begin position="168"/>
        <end position="194"/>
    </location>
</feature>
<dbReference type="Pfam" id="PF02518">
    <property type="entry name" value="HATPase_c"/>
    <property type="match status" value="1"/>
</dbReference>
<feature type="domain" description="HAMP" evidence="11">
    <location>
        <begin position="199"/>
        <end position="251"/>
    </location>
</feature>
<dbReference type="PROSITE" id="PS50885">
    <property type="entry name" value="HAMP"/>
    <property type="match status" value="1"/>
</dbReference>
<dbReference type="SUPFAM" id="SSF47384">
    <property type="entry name" value="Homodimeric domain of signal transducing histidine kinase"/>
    <property type="match status" value="1"/>
</dbReference>
<evidence type="ECO:0000256" key="6">
    <source>
        <dbReference type="ARBA" id="ARBA00022777"/>
    </source>
</evidence>
<feature type="compositionally biased region" description="Low complexity" evidence="8">
    <location>
        <begin position="497"/>
        <end position="513"/>
    </location>
</feature>
<evidence type="ECO:0000256" key="9">
    <source>
        <dbReference type="SAM" id="Phobius"/>
    </source>
</evidence>
<keyword evidence="7" id="KW-0902">Two-component regulatory system</keyword>
<keyword evidence="9" id="KW-1133">Transmembrane helix</keyword>
<evidence type="ECO:0000256" key="3">
    <source>
        <dbReference type="ARBA" id="ARBA00012438"/>
    </source>
</evidence>
<sequence length="513" mass="55694">MRLVQRLLISHALLTTVLLGAAAFAVVALVRMTSLLTEIREEHLGKVQEEEAVHQATWGIEVAARHSILACERDPTVGPQVASAMQTSLLRLEALLAKYGEAIQPNIRDTAENYRTYARYVIEENTCARLFDPSMREKRLSWDENLTDAWIAIVHSLHEVVLQREAEAYAIGATAISVGLVFGVLAVLAAWGVARWMARGVTRPLELLTTQARQVGQGNFSPITQVGGPLEVEELTSELERMRARLAEIDQLKDAFVASVSHDLRTPLTRLRAALGLMADGTTGPLNEQQRRVVELARSACEREIRLVSALLDMSRVKSGKALRREAGCLLDDVLLRAIEDVRSEADAAGVQLELRTEGTLAPASLDAALIERAVANLLGNAIRVSSPGQRVRMVRTVTQEGPPGHAASASSWARVVVRDEGPGVPPEVRDRLFEHFFTSPVGNNASSPPGIGLGLPLAREMMRMHGGEVAFLDEPGPGAAFAVWIPLDRSTPPRYSSEATPSSPSPSDRSPA</sequence>
<dbReference type="InterPro" id="IPR003661">
    <property type="entry name" value="HisK_dim/P_dom"/>
</dbReference>
<dbReference type="CDD" id="cd00082">
    <property type="entry name" value="HisKA"/>
    <property type="match status" value="1"/>
</dbReference>
<dbReference type="InterPro" id="IPR036097">
    <property type="entry name" value="HisK_dim/P_sf"/>
</dbReference>
<dbReference type="InterPro" id="IPR036890">
    <property type="entry name" value="HATPase_C_sf"/>
</dbReference>
<dbReference type="Gene3D" id="6.10.340.10">
    <property type="match status" value="1"/>
</dbReference>
<keyword evidence="9" id="KW-0472">Membrane</keyword>
<dbReference type="RefSeq" id="WP_395807746.1">
    <property type="nucleotide sequence ID" value="NZ_CP043494.1"/>
</dbReference>
<dbReference type="InterPro" id="IPR005467">
    <property type="entry name" value="His_kinase_dom"/>
</dbReference>
<dbReference type="Proteomes" id="UP001611383">
    <property type="component" value="Chromosome"/>
</dbReference>
<evidence type="ECO:0000259" key="11">
    <source>
        <dbReference type="PROSITE" id="PS50885"/>
    </source>
</evidence>
<dbReference type="Gene3D" id="3.30.565.10">
    <property type="entry name" value="Histidine kinase-like ATPase, C-terminal domain"/>
    <property type="match status" value="1"/>
</dbReference>
<dbReference type="Pfam" id="PF00672">
    <property type="entry name" value="HAMP"/>
    <property type="match status" value="1"/>
</dbReference>
<dbReference type="SMART" id="SM00387">
    <property type="entry name" value="HATPase_c"/>
    <property type="match status" value="1"/>
</dbReference>
<evidence type="ECO:0000256" key="4">
    <source>
        <dbReference type="ARBA" id="ARBA00022553"/>
    </source>
</evidence>
<comment type="subcellular location">
    <subcellularLocation>
        <location evidence="2">Membrane</location>
    </subcellularLocation>
</comment>
<accession>A0ABY9X2M6</accession>
<evidence type="ECO:0000256" key="7">
    <source>
        <dbReference type="ARBA" id="ARBA00023012"/>
    </source>
</evidence>
<evidence type="ECO:0000313" key="12">
    <source>
        <dbReference type="EMBL" id="WNG49630.1"/>
    </source>
</evidence>
<name>A0ABY9X2M6_9BACT</name>
<dbReference type="InterPro" id="IPR003594">
    <property type="entry name" value="HATPase_dom"/>
</dbReference>
<feature type="domain" description="Histidine kinase" evidence="10">
    <location>
        <begin position="259"/>
        <end position="490"/>
    </location>
</feature>
<dbReference type="EMBL" id="CP043494">
    <property type="protein sequence ID" value="WNG49630.1"/>
    <property type="molecule type" value="Genomic_DNA"/>
</dbReference>
<dbReference type="GO" id="GO:0016301">
    <property type="term" value="F:kinase activity"/>
    <property type="evidence" value="ECO:0007669"/>
    <property type="project" value="UniProtKB-KW"/>
</dbReference>
<evidence type="ECO:0000313" key="13">
    <source>
        <dbReference type="Proteomes" id="UP001611383"/>
    </source>
</evidence>
<evidence type="ECO:0000256" key="5">
    <source>
        <dbReference type="ARBA" id="ARBA00022679"/>
    </source>
</evidence>
<dbReference type="PRINTS" id="PR00344">
    <property type="entry name" value="BCTRLSENSOR"/>
</dbReference>
<keyword evidence="13" id="KW-1185">Reference proteome</keyword>
<dbReference type="Gene3D" id="1.10.287.130">
    <property type="match status" value="1"/>
</dbReference>
<keyword evidence="9" id="KW-0812">Transmembrane</keyword>
<dbReference type="InterPro" id="IPR004358">
    <property type="entry name" value="Sig_transdc_His_kin-like_C"/>
</dbReference>
<dbReference type="InterPro" id="IPR003660">
    <property type="entry name" value="HAMP_dom"/>
</dbReference>
<dbReference type="SUPFAM" id="SSF158472">
    <property type="entry name" value="HAMP domain-like"/>
    <property type="match status" value="1"/>
</dbReference>
<dbReference type="EC" id="2.7.13.3" evidence="3"/>
<dbReference type="Pfam" id="PF00512">
    <property type="entry name" value="HisKA"/>
    <property type="match status" value="1"/>
</dbReference>
<gene>
    <name evidence="12" type="ORF">F0U60_40065</name>
</gene>
<dbReference type="SMART" id="SM00304">
    <property type="entry name" value="HAMP"/>
    <property type="match status" value="1"/>
</dbReference>
<proteinExistence type="predicted"/>